<dbReference type="EMBL" id="JAVRRD010000020">
    <property type="protein sequence ID" value="KAK5048952.1"/>
    <property type="molecule type" value="Genomic_DNA"/>
</dbReference>
<comment type="caution">
    <text evidence="2">The sequence shown here is derived from an EMBL/GenBank/DDBJ whole genome shotgun (WGS) entry which is preliminary data.</text>
</comment>
<feature type="region of interest" description="Disordered" evidence="1">
    <location>
        <begin position="284"/>
        <end position="333"/>
    </location>
</feature>
<feature type="compositionally biased region" description="Basic and acidic residues" evidence="1">
    <location>
        <begin position="205"/>
        <end position="226"/>
    </location>
</feature>
<evidence type="ECO:0000313" key="2">
    <source>
        <dbReference type="EMBL" id="KAK5048952.1"/>
    </source>
</evidence>
<proteinExistence type="predicted"/>
<reference evidence="2 3" key="1">
    <citation type="submission" date="2023-08" db="EMBL/GenBank/DDBJ databases">
        <title>Black Yeasts Isolated from many extreme environments.</title>
        <authorList>
            <person name="Coleine C."/>
            <person name="Stajich J.E."/>
            <person name="Selbmann L."/>
        </authorList>
    </citation>
    <scope>NUCLEOTIDE SEQUENCE [LARGE SCALE GENOMIC DNA]</scope>
    <source>
        <strain evidence="2 3">CCFEE 5792</strain>
    </source>
</reference>
<dbReference type="AlphaFoldDB" id="A0AAV9N3L6"/>
<evidence type="ECO:0000313" key="3">
    <source>
        <dbReference type="Proteomes" id="UP001358417"/>
    </source>
</evidence>
<keyword evidence="3" id="KW-1185">Reference proteome</keyword>
<dbReference type="Proteomes" id="UP001358417">
    <property type="component" value="Unassembled WGS sequence"/>
</dbReference>
<organism evidence="2 3">
    <name type="scientific">Exophiala bonariae</name>
    <dbReference type="NCBI Taxonomy" id="1690606"/>
    <lineage>
        <taxon>Eukaryota</taxon>
        <taxon>Fungi</taxon>
        <taxon>Dikarya</taxon>
        <taxon>Ascomycota</taxon>
        <taxon>Pezizomycotina</taxon>
        <taxon>Eurotiomycetes</taxon>
        <taxon>Chaetothyriomycetidae</taxon>
        <taxon>Chaetothyriales</taxon>
        <taxon>Herpotrichiellaceae</taxon>
        <taxon>Exophiala</taxon>
    </lineage>
</organism>
<dbReference type="GeneID" id="89973550"/>
<protein>
    <recommendedName>
        <fullName evidence="4">Transcription factor Iwr1 domain-containing protein</fullName>
    </recommendedName>
</protein>
<evidence type="ECO:0000256" key="1">
    <source>
        <dbReference type="SAM" id="MobiDB-lite"/>
    </source>
</evidence>
<evidence type="ECO:0008006" key="4">
    <source>
        <dbReference type="Google" id="ProtNLM"/>
    </source>
</evidence>
<feature type="compositionally biased region" description="Basic residues" evidence="1">
    <location>
        <begin position="418"/>
        <end position="427"/>
    </location>
</feature>
<accession>A0AAV9N3L6</accession>
<feature type="region of interest" description="Disordered" evidence="1">
    <location>
        <begin position="1"/>
        <end position="40"/>
    </location>
</feature>
<feature type="compositionally biased region" description="Acidic residues" evidence="1">
    <location>
        <begin position="121"/>
        <end position="177"/>
    </location>
</feature>
<feature type="region of interest" description="Disordered" evidence="1">
    <location>
        <begin position="205"/>
        <end position="240"/>
    </location>
</feature>
<feature type="compositionally biased region" description="Acidic residues" evidence="1">
    <location>
        <begin position="284"/>
        <end position="316"/>
    </location>
</feature>
<feature type="region of interest" description="Disordered" evidence="1">
    <location>
        <begin position="117"/>
        <end position="180"/>
    </location>
</feature>
<feature type="region of interest" description="Disordered" evidence="1">
    <location>
        <begin position="369"/>
        <end position="427"/>
    </location>
</feature>
<sequence length="427" mass="47805">MSSRYLLREPPSGSPRYELRERASSSAEPTHQPPEVISDTAVMTTENIAGEFRVGKPWKPEVNGIREPYFAPTAEAVDIIFQHHAIDSSIEHIPHDINFTTDHEPLFHIGDKVYTRAVSDSSDDETDQDDTSDDDEDEFEDDEASVENDEAVDTGDDADLADDDNDKESEVDDESTEPEQAFEILEIRKGYEIFHLLKFRSQEFEKQSDDRDLDAGSVDSSERQSEIDSEDEDDFISNPDWTSRGNEWFYRLDMSDSTNGPVPLVAFWHESQLEFAPLATDDLSECESDGEILTDIPINDDSDSEDGDTAMDDAVAESDSPTGLADIPSAQGSDVVVIDDDEEVDKAITDETLEEVKKEAVADTGIAGAVRPTYPSLPNLNLDTDETDTQGNNSAHPEIGEKRRAENNNFEEDANPHNAKRRRFWNW</sequence>
<name>A0AAV9N3L6_9EURO</name>
<gene>
    <name evidence="2" type="ORF">LTR84_005373</name>
</gene>
<dbReference type="RefSeq" id="XP_064704157.1">
    <property type="nucleotide sequence ID" value="XM_064848943.1"/>
</dbReference>